<evidence type="ECO:0000313" key="3">
    <source>
        <dbReference type="Proteomes" id="UP001311232"/>
    </source>
</evidence>
<proteinExistence type="predicted"/>
<keyword evidence="3" id="KW-1185">Reference proteome</keyword>
<evidence type="ECO:0000256" key="1">
    <source>
        <dbReference type="SAM" id="MobiDB-lite"/>
    </source>
</evidence>
<dbReference type="Proteomes" id="UP001311232">
    <property type="component" value="Unassembled WGS sequence"/>
</dbReference>
<feature type="region of interest" description="Disordered" evidence="1">
    <location>
        <begin position="78"/>
        <end position="103"/>
    </location>
</feature>
<sequence length="356" mass="38419">MLAWSGSQLSNCRGGGVHVHWCGSCSGVSHAFVCHSTVSQFRYNSAHVIFTLSSPTFCCNARRTGGVVEVFCMPNQELQEDQSPASPPELKEKVREPEENSPAAVRQFYCRPPPSASCLQSAAAQPTSSLQNGAAAQPSACLQSTAAAQPTPVLQRGAAVQPTPGLQSAAAKSTPGLQNAAAQPTSASLLGPSHRGSGRLLVMLVSLTLQLQYLLLVGLMPQPLLQLLWGSRWPLEGWKTSKPKLWVPRPSRGSGKDWYSSWSLNPVTRGLRTKCCVILFLSDSRSKRCLILFLSSLRMNCCVILFLVSLLGVLPTSALLQPLRVQPALLQPPRVQPALLHVPRVRQAPSLPPRVR</sequence>
<evidence type="ECO:0000313" key="2">
    <source>
        <dbReference type="EMBL" id="KAK5615324.1"/>
    </source>
</evidence>
<dbReference type="EMBL" id="JAHHUM010000978">
    <property type="protein sequence ID" value="KAK5615324.1"/>
    <property type="molecule type" value="Genomic_DNA"/>
</dbReference>
<dbReference type="AlphaFoldDB" id="A0AAV9S2Q4"/>
<feature type="region of interest" description="Disordered" evidence="1">
    <location>
        <begin position="157"/>
        <end position="190"/>
    </location>
</feature>
<name>A0AAV9S2Q4_9TELE</name>
<feature type="compositionally biased region" description="Basic and acidic residues" evidence="1">
    <location>
        <begin position="89"/>
        <end position="98"/>
    </location>
</feature>
<feature type="compositionally biased region" description="Polar residues" evidence="1">
    <location>
        <begin position="175"/>
        <end position="188"/>
    </location>
</feature>
<organism evidence="2 3">
    <name type="scientific">Crenichthys baileyi</name>
    <name type="common">White River springfish</name>
    <dbReference type="NCBI Taxonomy" id="28760"/>
    <lineage>
        <taxon>Eukaryota</taxon>
        <taxon>Metazoa</taxon>
        <taxon>Chordata</taxon>
        <taxon>Craniata</taxon>
        <taxon>Vertebrata</taxon>
        <taxon>Euteleostomi</taxon>
        <taxon>Actinopterygii</taxon>
        <taxon>Neopterygii</taxon>
        <taxon>Teleostei</taxon>
        <taxon>Neoteleostei</taxon>
        <taxon>Acanthomorphata</taxon>
        <taxon>Ovalentaria</taxon>
        <taxon>Atherinomorphae</taxon>
        <taxon>Cyprinodontiformes</taxon>
        <taxon>Goodeidae</taxon>
        <taxon>Crenichthys</taxon>
    </lineage>
</organism>
<comment type="caution">
    <text evidence="2">The sequence shown here is derived from an EMBL/GenBank/DDBJ whole genome shotgun (WGS) entry which is preliminary data.</text>
</comment>
<accession>A0AAV9S2Q4</accession>
<reference evidence="2 3" key="1">
    <citation type="submission" date="2021-06" db="EMBL/GenBank/DDBJ databases">
        <authorList>
            <person name="Palmer J.M."/>
        </authorList>
    </citation>
    <scope>NUCLEOTIDE SEQUENCE [LARGE SCALE GENOMIC DNA]</scope>
    <source>
        <strain evidence="2 3">MEX-2019</strain>
        <tissue evidence="2">Muscle</tissue>
    </source>
</reference>
<protein>
    <submittedName>
        <fullName evidence="2">Uncharacterized protein</fullName>
    </submittedName>
</protein>
<gene>
    <name evidence="2" type="ORF">CRENBAI_002912</name>
</gene>